<dbReference type="InParanoid" id="A0A2P5EC25"/>
<reference evidence="3" key="1">
    <citation type="submission" date="2016-06" db="EMBL/GenBank/DDBJ databases">
        <title>Parallel loss of symbiosis genes in relatives of nitrogen-fixing non-legume Parasponia.</title>
        <authorList>
            <person name="Van Velzen R."/>
            <person name="Holmer R."/>
            <person name="Bu F."/>
            <person name="Rutten L."/>
            <person name="Van Zeijl A."/>
            <person name="Liu W."/>
            <person name="Santuari L."/>
            <person name="Cao Q."/>
            <person name="Sharma T."/>
            <person name="Shen D."/>
            <person name="Roswanjaya Y."/>
            <person name="Wardhani T."/>
            <person name="Kalhor M.S."/>
            <person name="Jansen J."/>
            <person name="Van den Hoogen J."/>
            <person name="Gungor B."/>
            <person name="Hartog M."/>
            <person name="Hontelez J."/>
            <person name="Verver J."/>
            <person name="Yang W.-C."/>
            <person name="Schijlen E."/>
            <person name="Repin R."/>
            <person name="Schilthuizen M."/>
            <person name="Schranz E."/>
            <person name="Heidstra R."/>
            <person name="Miyata K."/>
            <person name="Fedorova E."/>
            <person name="Kohlen W."/>
            <person name="Bisseling T."/>
            <person name="Smit S."/>
            <person name="Geurts R."/>
        </authorList>
    </citation>
    <scope>NUCLEOTIDE SEQUENCE [LARGE SCALE GENOMIC DNA]</scope>
    <source>
        <strain evidence="3">cv. RG33-2</strain>
    </source>
</reference>
<dbReference type="Pfam" id="PF08268">
    <property type="entry name" value="FBA_3"/>
    <property type="match status" value="1"/>
</dbReference>
<dbReference type="PANTHER" id="PTHR31111">
    <property type="entry name" value="BNAA05G37150D PROTEIN-RELATED"/>
    <property type="match status" value="1"/>
</dbReference>
<proteinExistence type="predicted"/>
<dbReference type="PANTHER" id="PTHR31111:SF138">
    <property type="entry name" value="F-BOX ASSOCIATED DOMAIN-CONTAINING PROTEIN"/>
    <property type="match status" value="1"/>
</dbReference>
<dbReference type="OrthoDB" id="1644187at2759"/>
<comment type="caution">
    <text evidence="2">The sequence shown here is derived from an EMBL/GenBank/DDBJ whole genome shotgun (WGS) entry which is preliminary data.</text>
</comment>
<accession>A0A2P5EC25</accession>
<dbReference type="InterPro" id="IPR013187">
    <property type="entry name" value="F-box-assoc_dom_typ3"/>
</dbReference>
<evidence type="ECO:0000259" key="1">
    <source>
        <dbReference type="Pfam" id="PF08268"/>
    </source>
</evidence>
<dbReference type="EMBL" id="JXTC01000183">
    <property type="protein sequence ID" value="PON83093.1"/>
    <property type="molecule type" value="Genomic_DNA"/>
</dbReference>
<dbReference type="InterPro" id="IPR017451">
    <property type="entry name" value="F-box-assoc_interact_dom"/>
</dbReference>
<dbReference type="Proteomes" id="UP000237000">
    <property type="component" value="Unassembled WGS sequence"/>
</dbReference>
<sequence>MSLLPPESLFRFKCVQKSWYILITSLIKNPFFVAKHLQNSNKKTYVLFKCIKDKKKLQQGFLTIYNNEDNNNSDVLSYAIKYFKPQSRKYYIDSPNAFFTAGSHCNGIICLHFSPSVVLCNPATQEYKLLPDSCIEGKHIFGVGLGYDDIDKVYKVVKIFGWYDDALTAQVYTLGINDSWREIKMPKGTDDCYLSCDKSVCCKGVSYWLLFNECTWEDIIYSFDMHDEEFHTIPLPDKFRRSKNYVLDEDTSLTQLNESLALFYHPTDKYKTVSPIEMWVMYESSEGQKCWSKYLSIDPIGGIYRIPILFWKSDELLMIENKKGLVSCNILTKRVRRLHNKKLSDFVGFGYVKSLVSVNGNI</sequence>
<evidence type="ECO:0000313" key="3">
    <source>
        <dbReference type="Proteomes" id="UP000237000"/>
    </source>
</evidence>
<dbReference type="FunCoup" id="A0A2P5EC25">
    <property type="interactions" value="729"/>
</dbReference>
<dbReference type="AlphaFoldDB" id="A0A2P5EC25"/>
<organism evidence="2 3">
    <name type="scientific">Trema orientale</name>
    <name type="common">Charcoal tree</name>
    <name type="synonym">Celtis orientalis</name>
    <dbReference type="NCBI Taxonomy" id="63057"/>
    <lineage>
        <taxon>Eukaryota</taxon>
        <taxon>Viridiplantae</taxon>
        <taxon>Streptophyta</taxon>
        <taxon>Embryophyta</taxon>
        <taxon>Tracheophyta</taxon>
        <taxon>Spermatophyta</taxon>
        <taxon>Magnoliopsida</taxon>
        <taxon>eudicotyledons</taxon>
        <taxon>Gunneridae</taxon>
        <taxon>Pentapetalae</taxon>
        <taxon>rosids</taxon>
        <taxon>fabids</taxon>
        <taxon>Rosales</taxon>
        <taxon>Cannabaceae</taxon>
        <taxon>Trema</taxon>
    </lineage>
</organism>
<feature type="domain" description="F-box associated beta-propeller type 3" evidence="1">
    <location>
        <begin position="50"/>
        <end position="294"/>
    </location>
</feature>
<protein>
    <submittedName>
        <fullName evidence="2">F-box associated domain</fullName>
    </submittedName>
</protein>
<evidence type="ECO:0000313" key="2">
    <source>
        <dbReference type="EMBL" id="PON83093.1"/>
    </source>
</evidence>
<dbReference type="NCBIfam" id="TIGR01640">
    <property type="entry name" value="F_box_assoc_1"/>
    <property type="match status" value="1"/>
</dbReference>
<name>A0A2P5EC25_TREOI</name>
<gene>
    <name evidence="2" type="ORF">TorRG33x02_210670</name>
</gene>
<keyword evidence="3" id="KW-1185">Reference proteome</keyword>
<dbReference type="STRING" id="63057.A0A2P5EC25"/>